<dbReference type="EMBL" id="MRCB01000026">
    <property type="protein sequence ID" value="OKH20835.1"/>
    <property type="molecule type" value="Genomic_DNA"/>
</dbReference>
<dbReference type="InterPro" id="IPR016181">
    <property type="entry name" value="Acyl_CoA_acyltransferase"/>
</dbReference>
<evidence type="ECO:0008006" key="3">
    <source>
        <dbReference type="Google" id="ProtNLM"/>
    </source>
</evidence>
<evidence type="ECO:0000313" key="1">
    <source>
        <dbReference type="EMBL" id="OKH20835.1"/>
    </source>
</evidence>
<reference evidence="1 2" key="1">
    <citation type="submission" date="2016-11" db="EMBL/GenBank/DDBJ databases">
        <title>Draft Genome Sequences of Nine Cyanobacterial Strains from Diverse Habitats.</title>
        <authorList>
            <person name="Zhu T."/>
            <person name="Hou S."/>
            <person name="Lu X."/>
            <person name="Hess W.R."/>
        </authorList>
    </citation>
    <scope>NUCLEOTIDE SEQUENCE [LARGE SCALE GENOMIC DNA]</scope>
    <source>
        <strain evidence="1 2">NIES-593</strain>
    </source>
</reference>
<dbReference type="SUPFAM" id="SSF55729">
    <property type="entry name" value="Acyl-CoA N-acyltransferases (Nat)"/>
    <property type="match status" value="1"/>
</dbReference>
<keyword evidence="2" id="KW-1185">Reference proteome</keyword>
<evidence type="ECO:0000313" key="2">
    <source>
        <dbReference type="Proteomes" id="UP000186868"/>
    </source>
</evidence>
<dbReference type="RefSeq" id="WP_073600837.1">
    <property type="nucleotide sequence ID" value="NZ_MRCB01000026.1"/>
</dbReference>
<dbReference type="Gene3D" id="3.40.630.30">
    <property type="match status" value="1"/>
</dbReference>
<dbReference type="OrthoDB" id="9785602at2"/>
<name>A0A1U7HBD1_9CYAN</name>
<organism evidence="1 2">
    <name type="scientific">Hydrococcus rivularis NIES-593</name>
    <dbReference type="NCBI Taxonomy" id="1921803"/>
    <lineage>
        <taxon>Bacteria</taxon>
        <taxon>Bacillati</taxon>
        <taxon>Cyanobacteriota</taxon>
        <taxon>Cyanophyceae</taxon>
        <taxon>Pleurocapsales</taxon>
        <taxon>Hydrococcaceae</taxon>
        <taxon>Hydrococcus</taxon>
    </lineage>
</organism>
<dbReference type="AlphaFoldDB" id="A0A1U7HBD1"/>
<comment type="caution">
    <text evidence="1">The sequence shown here is derived from an EMBL/GenBank/DDBJ whole genome shotgun (WGS) entry which is preliminary data.</text>
</comment>
<gene>
    <name evidence="1" type="ORF">NIES593_17665</name>
</gene>
<proteinExistence type="predicted"/>
<accession>A0A1U7HBD1</accession>
<sequence>MNKSPTSSQFPKLETKNLILRETKLSDASAIFEIFADDYVTRCHDLETATSIEQIKFLISRRAERFKNKEGILREYGFWKGKFHDLRLFSLLKKDYTNAQMY</sequence>
<dbReference type="Proteomes" id="UP000186868">
    <property type="component" value="Unassembled WGS sequence"/>
</dbReference>
<protein>
    <recommendedName>
        <fullName evidence="3">N-acetyltransferase domain-containing protein</fullName>
    </recommendedName>
</protein>
<dbReference type="STRING" id="1921803.NIES593_17665"/>